<dbReference type="EMBL" id="JBBPBN010000003">
    <property type="protein sequence ID" value="KAK9043403.1"/>
    <property type="molecule type" value="Genomic_DNA"/>
</dbReference>
<proteinExistence type="predicted"/>
<feature type="compositionally biased region" description="Basic and acidic residues" evidence="1">
    <location>
        <begin position="103"/>
        <end position="115"/>
    </location>
</feature>
<gene>
    <name evidence="2" type="ORF">V6N11_071748</name>
</gene>
<dbReference type="InterPro" id="IPR012677">
    <property type="entry name" value="Nucleotide-bd_a/b_plait_sf"/>
</dbReference>
<protein>
    <recommendedName>
        <fullName evidence="4">RRM domain-containing protein</fullName>
    </recommendedName>
</protein>
<evidence type="ECO:0008006" key="4">
    <source>
        <dbReference type="Google" id="ProtNLM"/>
    </source>
</evidence>
<sequence>MVNKMRVIIRGMVSIARVDLAREMSAYAPHNGNGNDSFQDFFKGISEMMELRFSSDPKGNFNGYRHVEFATVEATQETLELNEASFQIVEATNTSSNTLGTTEKQDEDKAIEPQE</sequence>
<feature type="region of interest" description="Disordered" evidence="1">
    <location>
        <begin position="90"/>
        <end position="115"/>
    </location>
</feature>
<comment type="caution">
    <text evidence="2">The sequence shown here is derived from an EMBL/GenBank/DDBJ whole genome shotgun (WGS) entry which is preliminary data.</text>
</comment>
<feature type="compositionally biased region" description="Polar residues" evidence="1">
    <location>
        <begin position="90"/>
        <end position="102"/>
    </location>
</feature>
<dbReference type="InterPro" id="IPR035979">
    <property type="entry name" value="RBD_domain_sf"/>
</dbReference>
<reference evidence="2 3" key="1">
    <citation type="journal article" date="2024" name="G3 (Bethesda)">
        <title>Genome assembly of Hibiscus sabdariffa L. provides insights into metabolisms of medicinal natural products.</title>
        <authorList>
            <person name="Kim T."/>
        </authorList>
    </citation>
    <scope>NUCLEOTIDE SEQUENCE [LARGE SCALE GENOMIC DNA]</scope>
    <source>
        <strain evidence="2">TK-2024</strain>
        <tissue evidence="2">Old leaves</tissue>
    </source>
</reference>
<dbReference type="SUPFAM" id="SSF54928">
    <property type="entry name" value="RNA-binding domain, RBD"/>
    <property type="match status" value="1"/>
</dbReference>
<evidence type="ECO:0000313" key="2">
    <source>
        <dbReference type="EMBL" id="KAK9043403.1"/>
    </source>
</evidence>
<organism evidence="2 3">
    <name type="scientific">Hibiscus sabdariffa</name>
    <name type="common">roselle</name>
    <dbReference type="NCBI Taxonomy" id="183260"/>
    <lineage>
        <taxon>Eukaryota</taxon>
        <taxon>Viridiplantae</taxon>
        <taxon>Streptophyta</taxon>
        <taxon>Embryophyta</taxon>
        <taxon>Tracheophyta</taxon>
        <taxon>Spermatophyta</taxon>
        <taxon>Magnoliopsida</taxon>
        <taxon>eudicotyledons</taxon>
        <taxon>Gunneridae</taxon>
        <taxon>Pentapetalae</taxon>
        <taxon>rosids</taxon>
        <taxon>malvids</taxon>
        <taxon>Malvales</taxon>
        <taxon>Malvaceae</taxon>
        <taxon>Malvoideae</taxon>
        <taxon>Hibiscus</taxon>
    </lineage>
</organism>
<dbReference type="Proteomes" id="UP001396334">
    <property type="component" value="Unassembled WGS sequence"/>
</dbReference>
<accession>A0ABR2U1T3</accession>
<dbReference type="Gene3D" id="3.30.70.330">
    <property type="match status" value="1"/>
</dbReference>
<evidence type="ECO:0000256" key="1">
    <source>
        <dbReference type="SAM" id="MobiDB-lite"/>
    </source>
</evidence>
<evidence type="ECO:0000313" key="3">
    <source>
        <dbReference type="Proteomes" id="UP001396334"/>
    </source>
</evidence>
<keyword evidence="3" id="KW-1185">Reference proteome</keyword>
<name>A0ABR2U1T3_9ROSI</name>